<dbReference type="InterPro" id="IPR034704">
    <property type="entry name" value="Ribosomal_bL28/bL31-like_sf"/>
</dbReference>
<evidence type="ECO:0000256" key="3">
    <source>
        <dbReference type="ARBA" id="ARBA00023274"/>
    </source>
</evidence>
<dbReference type="Pfam" id="PF00830">
    <property type="entry name" value="Ribosomal_L28"/>
    <property type="match status" value="1"/>
</dbReference>
<comment type="caution">
    <text evidence="6">The sequence shown here is derived from an EMBL/GenBank/DDBJ whole genome shotgun (WGS) entry which is preliminary data.</text>
</comment>
<evidence type="ECO:0000256" key="2">
    <source>
        <dbReference type="ARBA" id="ARBA00022980"/>
    </source>
</evidence>
<sequence length="88" mass="10059">MKTNANYGWSMNRICQVTGSRPGYGKQVSHSHRRTARRWEPNLQNRRFLLPGEGRWIRLRVSAQGIKTIDKRGIEAVAAELKAKGVKL</sequence>
<accession>A0A8H9IYM3</accession>
<evidence type="ECO:0000256" key="1">
    <source>
        <dbReference type="ARBA" id="ARBA00008760"/>
    </source>
</evidence>
<evidence type="ECO:0000313" key="7">
    <source>
        <dbReference type="Proteomes" id="UP000658656"/>
    </source>
</evidence>
<name>A0A8H9IYM3_9PSEU</name>
<dbReference type="GO" id="GO:1990904">
    <property type="term" value="C:ribonucleoprotein complex"/>
    <property type="evidence" value="ECO:0007669"/>
    <property type="project" value="UniProtKB-KW"/>
</dbReference>
<dbReference type="Gene3D" id="2.30.170.40">
    <property type="entry name" value="Ribosomal protein L28/L24"/>
    <property type="match status" value="1"/>
</dbReference>
<comment type="similarity">
    <text evidence="1 5">Belongs to the bacterial ribosomal protein bL28 family.</text>
</comment>
<protein>
    <recommendedName>
        <fullName evidence="4 5">Large ribosomal subunit protein bL28</fullName>
    </recommendedName>
</protein>
<dbReference type="HAMAP" id="MF_00373">
    <property type="entry name" value="Ribosomal_bL28"/>
    <property type="match status" value="1"/>
</dbReference>
<dbReference type="Proteomes" id="UP000658656">
    <property type="component" value="Unassembled WGS sequence"/>
</dbReference>
<dbReference type="EMBL" id="BNAV01000003">
    <property type="protein sequence ID" value="GHF51055.1"/>
    <property type="molecule type" value="Genomic_DNA"/>
</dbReference>
<dbReference type="PANTHER" id="PTHR13528:SF2">
    <property type="entry name" value="LARGE RIBOSOMAL SUBUNIT PROTEIN BL28M"/>
    <property type="match status" value="1"/>
</dbReference>
<dbReference type="InterPro" id="IPR037147">
    <property type="entry name" value="Ribosomal_bL28_sf"/>
</dbReference>
<evidence type="ECO:0000256" key="4">
    <source>
        <dbReference type="ARBA" id="ARBA00035174"/>
    </source>
</evidence>
<keyword evidence="7" id="KW-1185">Reference proteome</keyword>
<proteinExistence type="inferred from homology"/>
<dbReference type="FunFam" id="2.30.170.40:FF:000001">
    <property type="entry name" value="50S ribosomal protein L28"/>
    <property type="match status" value="1"/>
</dbReference>
<dbReference type="PANTHER" id="PTHR13528">
    <property type="entry name" value="39S RIBOSOMAL PROTEIN L28, MITOCHONDRIAL"/>
    <property type="match status" value="1"/>
</dbReference>
<dbReference type="InterPro" id="IPR001383">
    <property type="entry name" value="Ribosomal_bL28_bact-type"/>
</dbReference>
<keyword evidence="2 5" id="KW-0689">Ribosomal protein</keyword>
<reference evidence="6" key="1">
    <citation type="journal article" date="2014" name="Int. J. Syst. Evol. Microbiol.">
        <title>Complete genome sequence of Corynebacterium casei LMG S-19264T (=DSM 44701T), isolated from a smear-ripened cheese.</title>
        <authorList>
            <consortium name="US DOE Joint Genome Institute (JGI-PGF)"/>
            <person name="Walter F."/>
            <person name="Albersmeier A."/>
            <person name="Kalinowski J."/>
            <person name="Ruckert C."/>
        </authorList>
    </citation>
    <scope>NUCLEOTIDE SEQUENCE</scope>
    <source>
        <strain evidence="6">CGMCC 4.7679</strain>
    </source>
</reference>
<dbReference type="GO" id="GO:0005840">
    <property type="term" value="C:ribosome"/>
    <property type="evidence" value="ECO:0007669"/>
    <property type="project" value="UniProtKB-KW"/>
</dbReference>
<dbReference type="GO" id="GO:0006412">
    <property type="term" value="P:translation"/>
    <property type="evidence" value="ECO:0007669"/>
    <property type="project" value="UniProtKB-UniRule"/>
</dbReference>
<evidence type="ECO:0000313" key="6">
    <source>
        <dbReference type="EMBL" id="GHF51055.1"/>
    </source>
</evidence>
<dbReference type="InterPro" id="IPR026569">
    <property type="entry name" value="Ribosomal_bL28"/>
</dbReference>
<organism evidence="6 7">
    <name type="scientific">Amycolatopsis bartoniae</name>
    <dbReference type="NCBI Taxonomy" id="941986"/>
    <lineage>
        <taxon>Bacteria</taxon>
        <taxon>Bacillati</taxon>
        <taxon>Actinomycetota</taxon>
        <taxon>Actinomycetes</taxon>
        <taxon>Pseudonocardiales</taxon>
        <taxon>Pseudonocardiaceae</taxon>
        <taxon>Amycolatopsis</taxon>
    </lineage>
</organism>
<gene>
    <name evidence="5 6" type="primary">rpmB</name>
    <name evidence="6" type="ORF">GCM10017566_25220</name>
</gene>
<dbReference type="AlphaFoldDB" id="A0A8H9IYM3"/>
<dbReference type="NCBIfam" id="TIGR00009">
    <property type="entry name" value="L28"/>
    <property type="match status" value="1"/>
</dbReference>
<evidence type="ECO:0000256" key="5">
    <source>
        <dbReference type="HAMAP-Rule" id="MF_00373"/>
    </source>
</evidence>
<dbReference type="GO" id="GO:0003735">
    <property type="term" value="F:structural constituent of ribosome"/>
    <property type="evidence" value="ECO:0007669"/>
    <property type="project" value="InterPro"/>
</dbReference>
<reference evidence="6" key="2">
    <citation type="submission" date="2020-09" db="EMBL/GenBank/DDBJ databases">
        <authorList>
            <person name="Sun Q."/>
            <person name="Zhou Y."/>
        </authorList>
    </citation>
    <scope>NUCLEOTIDE SEQUENCE</scope>
    <source>
        <strain evidence="6">CGMCC 4.7679</strain>
    </source>
</reference>
<dbReference type="SUPFAM" id="SSF143800">
    <property type="entry name" value="L28p-like"/>
    <property type="match status" value="1"/>
</dbReference>
<keyword evidence="3 5" id="KW-0687">Ribonucleoprotein</keyword>